<dbReference type="Pfam" id="PF06803">
    <property type="entry name" value="DUF1232"/>
    <property type="match status" value="1"/>
</dbReference>
<proteinExistence type="predicted"/>
<evidence type="ECO:0000256" key="5">
    <source>
        <dbReference type="SAM" id="Phobius"/>
    </source>
</evidence>
<name>A0A933IDU9_UNCT6</name>
<feature type="transmembrane region" description="Helical" evidence="5">
    <location>
        <begin position="33"/>
        <end position="55"/>
    </location>
</feature>
<dbReference type="EMBL" id="JACQXR010000137">
    <property type="protein sequence ID" value="MBI4727554.1"/>
    <property type="molecule type" value="Genomic_DNA"/>
</dbReference>
<dbReference type="InterPro" id="IPR010652">
    <property type="entry name" value="DUF1232"/>
</dbReference>
<keyword evidence="4 5" id="KW-0472">Membrane</keyword>
<dbReference type="GO" id="GO:0012505">
    <property type="term" value="C:endomembrane system"/>
    <property type="evidence" value="ECO:0007669"/>
    <property type="project" value="UniProtKB-SubCell"/>
</dbReference>
<organism evidence="7 8">
    <name type="scientific">candidate division TA06 bacterium</name>
    <dbReference type="NCBI Taxonomy" id="2250710"/>
    <lineage>
        <taxon>Bacteria</taxon>
        <taxon>Bacteria division TA06</taxon>
    </lineage>
</organism>
<accession>A0A933IDU9</accession>
<evidence type="ECO:0000256" key="3">
    <source>
        <dbReference type="ARBA" id="ARBA00022989"/>
    </source>
</evidence>
<dbReference type="AlphaFoldDB" id="A0A933IDU9"/>
<reference evidence="7" key="1">
    <citation type="submission" date="2020-07" db="EMBL/GenBank/DDBJ databases">
        <title>Huge and variable diversity of episymbiotic CPR bacteria and DPANN archaea in groundwater ecosystems.</title>
        <authorList>
            <person name="He C.Y."/>
            <person name="Keren R."/>
            <person name="Whittaker M."/>
            <person name="Farag I.F."/>
            <person name="Doudna J."/>
            <person name="Cate J.H.D."/>
            <person name="Banfield J.F."/>
        </authorList>
    </citation>
    <scope>NUCLEOTIDE SEQUENCE</scope>
    <source>
        <strain evidence="7">NC_groundwater_1520_Pr4_B-0.1um_53_5</strain>
    </source>
</reference>
<evidence type="ECO:0000256" key="1">
    <source>
        <dbReference type="ARBA" id="ARBA00004127"/>
    </source>
</evidence>
<evidence type="ECO:0000256" key="2">
    <source>
        <dbReference type="ARBA" id="ARBA00022692"/>
    </source>
</evidence>
<comment type="caution">
    <text evidence="7">The sequence shown here is derived from an EMBL/GenBank/DDBJ whole genome shotgun (WGS) entry which is preliminary data.</text>
</comment>
<feature type="domain" description="DUF1232" evidence="6">
    <location>
        <begin position="43"/>
        <end position="75"/>
    </location>
</feature>
<evidence type="ECO:0000313" key="7">
    <source>
        <dbReference type="EMBL" id="MBI4727554.1"/>
    </source>
</evidence>
<evidence type="ECO:0000256" key="4">
    <source>
        <dbReference type="ARBA" id="ARBA00023136"/>
    </source>
</evidence>
<gene>
    <name evidence="7" type="ORF">HY768_10135</name>
</gene>
<dbReference type="Proteomes" id="UP000736328">
    <property type="component" value="Unassembled WGS sequence"/>
</dbReference>
<evidence type="ECO:0000313" key="8">
    <source>
        <dbReference type="Proteomes" id="UP000736328"/>
    </source>
</evidence>
<sequence length="98" mass="11109">MANDIKKPGFFRELFDDFGALASMLRDFFKKRYPVTPGWTLFGIAVVLVYIVNPLDIVPDAIPFVGAIDDAAVVGLELALMHKDLHKYRLWRDGNNLK</sequence>
<evidence type="ECO:0000259" key="6">
    <source>
        <dbReference type="Pfam" id="PF06803"/>
    </source>
</evidence>
<comment type="subcellular location">
    <subcellularLocation>
        <location evidence="1">Endomembrane system</location>
        <topology evidence="1">Multi-pass membrane protein</topology>
    </subcellularLocation>
</comment>
<keyword evidence="3 5" id="KW-1133">Transmembrane helix</keyword>
<keyword evidence="2 5" id="KW-0812">Transmembrane</keyword>
<protein>
    <submittedName>
        <fullName evidence="7">DUF1232 domain-containing protein</fullName>
    </submittedName>
</protein>